<protein>
    <recommendedName>
        <fullName evidence="1">anthranilate synthase</fullName>
        <ecNumber evidence="1">4.1.3.27</ecNumber>
    </recommendedName>
</protein>
<dbReference type="InterPro" id="IPR017926">
    <property type="entry name" value="GATASE"/>
</dbReference>
<dbReference type="Proteomes" id="UP001601422">
    <property type="component" value="Unassembled WGS sequence"/>
</dbReference>
<name>A0ABW6MQJ0_9ACTN</name>
<dbReference type="InterPro" id="IPR015890">
    <property type="entry name" value="Chorismate_C"/>
</dbReference>
<evidence type="ECO:0000313" key="9">
    <source>
        <dbReference type="Proteomes" id="UP001601422"/>
    </source>
</evidence>
<feature type="domain" description="Chorismate-utilising enzyme C-terminal" evidence="7">
    <location>
        <begin position="139"/>
        <end position="397"/>
    </location>
</feature>
<dbReference type="InterPro" id="IPR019999">
    <property type="entry name" value="Anth_synth_I-like"/>
</dbReference>
<sequence length="683" mass="72666">MSAPPTPATAPVEAHDALLPPPGRPFAVLHRPGADRAAPVEILSGPVRHADDLDSLGLDRPGCTDRGTDGGADTTDATDTLVLAPYRQIRERGFAHPDDGEPLLAMEVREHRCVPLDRLLACLPVRAPRVEETRFDIDDDDYAAAVDGIVHHEIHRGEGSNFVLARSLHGRIRAFDRTAALAVLRGLMTAETGAYWTFLIFIGDRYLIGSTPEQQVRVRGDRVEMNPISGTYRYPRTGADLPGLLRFLRDPKETDELYMVVDEELKMMAALCGDEVRVSGPSLKWMSRLAHTEYYLSGRSDRPLTEILRTTMPAPTVTGSPVENACRVIERYEPRGRGYYSGVIALLGREGGQRRLDAALMLRTADLGADGSVRLTAGATVVRDSVPAHETAETTAKLSGLLDALSGRRTAKEPVPASAAGLAEAGPVRGALAARNDGLAAFWLRGTGGAPAARSVAGAEVTIVDAEDGFTSMLAYQLRSLGCAVRLVPWHRAAGAGGGVAGAPGVLLLGPGPGDPRDVSNPRVRALWATAADRLAAGLPLVAVCLGHQVVCTLLGLRVARLPDPAQGRRRQVPLWGRPRMAGFYNSYAARADDDWLHPPLVGGPVQVQRVGDEVIALRGPALSTIQFHAESFLTEDGPGILADLLTGALAPAAAHRPGVHDSCAAGVHGAGPWESRGTHEHA</sequence>
<dbReference type="Pfam" id="PF00425">
    <property type="entry name" value="Chorismate_bind"/>
    <property type="match status" value="1"/>
</dbReference>
<reference evidence="8 9" key="1">
    <citation type="submission" date="2024-10" db="EMBL/GenBank/DDBJ databases">
        <title>The Natural Products Discovery Center: Release of the First 8490 Sequenced Strains for Exploring Actinobacteria Biosynthetic Diversity.</title>
        <authorList>
            <person name="Kalkreuter E."/>
            <person name="Kautsar S.A."/>
            <person name="Yang D."/>
            <person name="Bader C.D."/>
            <person name="Teijaro C.N."/>
            <person name="Fluegel L."/>
            <person name="Davis C.M."/>
            <person name="Simpson J.R."/>
            <person name="Lauterbach L."/>
            <person name="Steele A.D."/>
            <person name="Gui C."/>
            <person name="Meng S."/>
            <person name="Li G."/>
            <person name="Viehrig K."/>
            <person name="Ye F."/>
            <person name="Su P."/>
            <person name="Kiefer A.F."/>
            <person name="Nichols A."/>
            <person name="Cepeda A.J."/>
            <person name="Yan W."/>
            <person name="Fan B."/>
            <person name="Jiang Y."/>
            <person name="Adhikari A."/>
            <person name="Zheng C.-J."/>
            <person name="Schuster L."/>
            <person name="Cowan T.M."/>
            <person name="Smanski M.J."/>
            <person name="Chevrette M.G."/>
            <person name="De Carvalho L.P.S."/>
            <person name="Shen B."/>
        </authorList>
    </citation>
    <scope>NUCLEOTIDE SEQUENCE [LARGE SCALE GENOMIC DNA]</scope>
    <source>
        <strain evidence="8 9">NPDC005497</strain>
    </source>
</reference>
<dbReference type="SUPFAM" id="SSF56322">
    <property type="entry name" value="ADC synthase"/>
    <property type="match status" value="1"/>
</dbReference>
<dbReference type="PROSITE" id="PS51273">
    <property type="entry name" value="GATASE_TYPE_1"/>
    <property type="match status" value="1"/>
</dbReference>
<evidence type="ECO:0000259" key="7">
    <source>
        <dbReference type="Pfam" id="PF00425"/>
    </source>
</evidence>
<accession>A0ABW6MQJ0</accession>
<dbReference type="EMBL" id="JBIAJP010000001">
    <property type="protein sequence ID" value="MFF0002854.1"/>
    <property type="molecule type" value="Genomic_DNA"/>
</dbReference>
<dbReference type="RefSeq" id="WP_389825586.1">
    <property type="nucleotide sequence ID" value="NZ_JBIAJP010000001.1"/>
</dbReference>
<dbReference type="Pfam" id="PF00117">
    <property type="entry name" value="GATase"/>
    <property type="match status" value="1"/>
</dbReference>
<dbReference type="InterPro" id="IPR006221">
    <property type="entry name" value="TrpG/PapA_dom"/>
</dbReference>
<evidence type="ECO:0000256" key="3">
    <source>
        <dbReference type="ARBA" id="ARBA00023239"/>
    </source>
</evidence>
<dbReference type="PANTHER" id="PTHR11236">
    <property type="entry name" value="AMINOBENZOATE/ANTHRANILATE SYNTHASE"/>
    <property type="match status" value="1"/>
</dbReference>
<dbReference type="EC" id="4.1.3.27" evidence="1"/>
<evidence type="ECO:0000313" key="8">
    <source>
        <dbReference type="EMBL" id="MFF0002854.1"/>
    </source>
</evidence>
<dbReference type="PANTHER" id="PTHR11236:SF49">
    <property type="entry name" value="ANTHRANILATE SYNTHASE COMPONENT 1"/>
    <property type="match status" value="1"/>
</dbReference>
<comment type="catalytic activity">
    <reaction evidence="4">
        <text>chorismate + L-glutamine = anthranilate + pyruvate + L-glutamate + H(+)</text>
        <dbReference type="Rhea" id="RHEA:21732"/>
        <dbReference type="ChEBI" id="CHEBI:15361"/>
        <dbReference type="ChEBI" id="CHEBI:15378"/>
        <dbReference type="ChEBI" id="CHEBI:16567"/>
        <dbReference type="ChEBI" id="CHEBI:29748"/>
        <dbReference type="ChEBI" id="CHEBI:29985"/>
        <dbReference type="ChEBI" id="CHEBI:58359"/>
        <dbReference type="EC" id="4.1.3.27"/>
    </reaction>
</comment>
<dbReference type="InterPro" id="IPR029062">
    <property type="entry name" value="Class_I_gatase-like"/>
</dbReference>
<dbReference type="InterPro" id="IPR005801">
    <property type="entry name" value="ADC_synthase"/>
</dbReference>
<dbReference type="PRINTS" id="PR00096">
    <property type="entry name" value="GATASE"/>
</dbReference>
<feature type="region of interest" description="Disordered" evidence="5">
    <location>
        <begin position="53"/>
        <end position="76"/>
    </location>
</feature>
<gene>
    <name evidence="8" type="ORF">ACFYQT_05245</name>
</gene>
<dbReference type="CDD" id="cd01743">
    <property type="entry name" value="GATase1_Anthranilate_Synthase"/>
    <property type="match status" value="1"/>
</dbReference>
<evidence type="ECO:0000259" key="6">
    <source>
        <dbReference type="Pfam" id="PF00117"/>
    </source>
</evidence>
<evidence type="ECO:0000256" key="1">
    <source>
        <dbReference type="ARBA" id="ARBA00012266"/>
    </source>
</evidence>
<keyword evidence="3" id="KW-0456">Lyase</keyword>
<keyword evidence="9" id="KW-1185">Reference proteome</keyword>
<feature type="domain" description="Glutamine amidotransferase" evidence="6">
    <location>
        <begin position="463"/>
        <end position="645"/>
    </location>
</feature>
<proteinExistence type="predicted"/>
<evidence type="ECO:0000256" key="2">
    <source>
        <dbReference type="ARBA" id="ARBA00022962"/>
    </source>
</evidence>
<dbReference type="SUPFAM" id="SSF52317">
    <property type="entry name" value="Class I glutamine amidotransferase-like"/>
    <property type="match status" value="1"/>
</dbReference>
<evidence type="ECO:0000256" key="5">
    <source>
        <dbReference type="SAM" id="MobiDB-lite"/>
    </source>
</evidence>
<evidence type="ECO:0000256" key="4">
    <source>
        <dbReference type="ARBA" id="ARBA00047683"/>
    </source>
</evidence>
<organism evidence="8 9">
    <name type="scientific">Streptomyces tibetensis</name>
    <dbReference type="NCBI Taxonomy" id="2382123"/>
    <lineage>
        <taxon>Bacteria</taxon>
        <taxon>Bacillati</taxon>
        <taxon>Actinomycetota</taxon>
        <taxon>Actinomycetes</taxon>
        <taxon>Kitasatosporales</taxon>
        <taxon>Streptomycetaceae</taxon>
        <taxon>Streptomyces</taxon>
    </lineage>
</organism>
<dbReference type="PRINTS" id="PR00097">
    <property type="entry name" value="ANTSNTHASEII"/>
</dbReference>
<comment type="caution">
    <text evidence="8">The sequence shown here is derived from an EMBL/GenBank/DDBJ whole genome shotgun (WGS) entry which is preliminary data.</text>
</comment>
<keyword evidence="2" id="KW-0315">Glutamine amidotransferase</keyword>
<dbReference type="Gene3D" id="3.40.50.880">
    <property type="match status" value="1"/>
</dbReference>
<dbReference type="Gene3D" id="3.60.120.10">
    <property type="entry name" value="Anthranilate synthase"/>
    <property type="match status" value="1"/>
</dbReference>